<dbReference type="EMBL" id="FR914599">
    <property type="protein sequence ID" value="CDQ93177.1"/>
    <property type="molecule type" value="Genomic_DNA"/>
</dbReference>
<evidence type="ECO:0000313" key="2">
    <source>
        <dbReference type="Proteomes" id="UP000193380"/>
    </source>
</evidence>
<reference evidence="1" key="1">
    <citation type="journal article" date="2014" name="Nat. Commun.">
        <title>The rainbow trout genome provides novel insights into evolution after whole-genome duplication in vertebrates.</title>
        <authorList>
            <person name="Berthelot C."/>
            <person name="Brunet F."/>
            <person name="Chalopin D."/>
            <person name="Juanchich A."/>
            <person name="Bernard M."/>
            <person name="Noel B."/>
            <person name="Bento P."/>
            <person name="Da Silva C."/>
            <person name="Labadie K."/>
            <person name="Alberti A."/>
            <person name="Aury J.M."/>
            <person name="Louis A."/>
            <person name="Dehais P."/>
            <person name="Bardou P."/>
            <person name="Montfort J."/>
            <person name="Klopp C."/>
            <person name="Cabau C."/>
            <person name="Gaspin C."/>
            <person name="Thorgaard G.H."/>
            <person name="Boussaha M."/>
            <person name="Quillet E."/>
            <person name="Guyomard R."/>
            <person name="Galiana D."/>
            <person name="Bobe J."/>
            <person name="Volff J.N."/>
            <person name="Genet C."/>
            <person name="Wincker P."/>
            <person name="Jaillon O."/>
            <person name="Roest Crollius H."/>
            <person name="Guiguen Y."/>
        </authorList>
    </citation>
    <scope>NUCLEOTIDE SEQUENCE [LARGE SCALE GENOMIC DNA]</scope>
</reference>
<dbReference type="PaxDb" id="8022-A0A060YNN8"/>
<dbReference type="Proteomes" id="UP000193380">
    <property type="component" value="Unassembled WGS sequence"/>
</dbReference>
<dbReference type="AlphaFoldDB" id="A0A060YNN8"/>
<dbReference type="STRING" id="8022.A0A060YNN8"/>
<organism evidence="1 2">
    <name type="scientific">Oncorhynchus mykiss</name>
    <name type="common">Rainbow trout</name>
    <name type="synonym">Salmo gairdneri</name>
    <dbReference type="NCBI Taxonomy" id="8022"/>
    <lineage>
        <taxon>Eukaryota</taxon>
        <taxon>Metazoa</taxon>
        <taxon>Chordata</taxon>
        <taxon>Craniata</taxon>
        <taxon>Vertebrata</taxon>
        <taxon>Euteleostomi</taxon>
        <taxon>Actinopterygii</taxon>
        <taxon>Neopterygii</taxon>
        <taxon>Teleostei</taxon>
        <taxon>Protacanthopterygii</taxon>
        <taxon>Salmoniformes</taxon>
        <taxon>Salmonidae</taxon>
        <taxon>Salmoninae</taxon>
        <taxon>Oncorhynchus</taxon>
    </lineage>
</organism>
<reference evidence="1" key="2">
    <citation type="submission" date="2014-03" db="EMBL/GenBank/DDBJ databases">
        <authorList>
            <person name="Genoscope - CEA"/>
        </authorList>
    </citation>
    <scope>NUCLEOTIDE SEQUENCE</scope>
</reference>
<proteinExistence type="predicted"/>
<protein>
    <submittedName>
        <fullName evidence="1">Uncharacterized protein</fullName>
    </submittedName>
</protein>
<sequence length="90" mass="9852">MPLCCTVSILGHPQYCASDCCINLWISLSLSELVQNGRLLSLPLAAGDMHSLLPDEDGRRLYVAMKDNLLSTSLDDITQNPHMVRLPGSL</sequence>
<evidence type="ECO:0000313" key="1">
    <source>
        <dbReference type="EMBL" id="CDQ93177.1"/>
    </source>
</evidence>
<accession>A0A060YNN8</accession>
<gene>
    <name evidence="1" type="ORF">GSONMT00014415001</name>
</gene>
<name>A0A060YNN8_ONCMY</name>